<dbReference type="InterPro" id="IPR032675">
    <property type="entry name" value="LRR_dom_sf"/>
</dbReference>
<protein>
    <recommendedName>
        <fullName evidence="2">Leucine-rich repeat-containing protein 51</fullName>
    </recommendedName>
</protein>
<dbReference type="AlphaFoldDB" id="C1MNU3"/>
<dbReference type="Proteomes" id="UP000001876">
    <property type="component" value="Unassembled WGS sequence"/>
</dbReference>
<gene>
    <name evidence="6" type="ORF">MICPUCDRAFT_70934</name>
</gene>
<keyword evidence="3" id="KW-0963">Cytoplasm</keyword>
<dbReference type="GeneID" id="9682611"/>
<sequence>MSHGGGRVTGITPGASCPPAGFPLDYSYKEVTSVAGFLEDDGKPFAGIAKGMDHSKLPKGSVLNATGVRLNNNALRDLAGLEEFLDAVLDDPSELRWLDLSHNQLTRVDPVILKYPRLSCVYLHGNKIESIREIDKLSALEELSKFTAMGNPIEERADYRMYVPHQLQKVRSLDFIRVTPTDRDKVAAWHALRPKR</sequence>
<evidence type="ECO:0000256" key="4">
    <source>
        <dbReference type="ARBA" id="ARBA00022614"/>
    </source>
</evidence>
<name>C1MNU3_MICPC</name>
<evidence type="ECO:0000313" key="7">
    <source>
        <dbReference type="Proteomes" id="UP000001876"/>
    </source>
</evidence>
<dbReference type="Gene3D" id="3.80.10.10">
    <property type="entry name" value="Ribonuclease Inhibitor"/>
    <property type="match status" value="1"/>
</dbReference>
<evidence type="ECO:0000256" key="3">
    <source>
        <dbReference type="ARBA" id="ARBA00022490"/>
    </source>
</evidence>
<dbReference type="OrthoDB" id="676979at2759"/>
<keyword evidence="7" id="KW-1185">Reference proteome</keyword>
<keyword evidence="5" id="KW-0677">Repeat</keyword>
<dbReference type="PROSITE" id="PS51450">
    <property type="entry name" value="LRR"/>
    <property type="match status" value="2"/>
</dbReference>
<accession>C1MNU3</accession>
<dbReference type="EMBL" id="GG663737">
    <property type="protein sequence ID" value="EEH58349.1"/>
    <property type="molecule type" value="Genomic_DNA"/>
</dbReference>
<dbReference type="eggNOG" id="KOG1644">
    <property type="taxonomic scope" value="Eukaryota"/>
</dbReference>
<proteinExistence type="predicted"/>
<dbReference type="SUPFAM" id="SSF52058">
    <property type="entry name" value="L domain-like"/>
    <property type="match status" value="1"/>
</dbReference>
<evidence type="ECO:0000256" key="1">
    <source>
        <dbReference type="ARBA" id="ARBA00004430"/>
    </source>
</evidence>
<dbReference type="RefSeq" id="XP_003056704.1">
    <property type="nucleotide sequence ID" value="XM_003056658.1"/>
</dbReference>
<evidence type="ECO:0000313" key="6">
    <source>
        <dbReference type="EMBL" id="EEH58349.1"/>
    </source>
</evidence>
<keyword evidence="4" id="KW-0433">Leucine-rich repeat</keyword>
<comment type="subcellular location">
    <subcellularLocation>
        <location evidence="1">Cytoplasm</location>
        <location evidence="1">Cytoskeleton</location>
        <location evidence="1">Cilium axoneme</location>
    </subcellularLocation>
</comment>
<dbReference type="GO" id="GO:0005930">
    <property type="term" value="C:axoneme"/>
    <property type="evidence" value="ECO:0007669"/>
    <property type="project" value="UniProtKB-SubCell"/>
</dbReference>
<evidence type="ECO:0000256" key="2">
    <source>
        <dbReference type="ARBA" id="ARBA00014223"/>
    </source>
</evidence>
<dbReference type="PANTHER" id="PTHR46545">
    <property type="entry name" value="LEUCINE-RICH REPEAT-CONTAINING PROTEIN 51"/>
    <property type="match status" value="1"/>
</dbReference>
<organism evidence="7">
    <name type="scientific">Micromonas pusilla (strain CCMP1545)</name>
    <name type="common">Picoplanktonic green alga</name>
    <dbReference type="NCBI Taxonomy" id="564608"/>
    <lineage>
        <taxon>Eukaryota</taxon>
        <taxon>Viridiplantae</taxon>
        <taxon>Chlorophyta</taxon>
        <taxon>Mamiellophyceae</taxon>
        <taxon>Mamiellales</taxon>
        <taxon>Mamiellaceae</taxon>
        <taxon>Micromonas</taxon>
    </lineage>
</organism>
<dbReference type="PANTHER" id="PTHR46545:SF1">
    <property type="entry name" value="LEUCINE-RICH REPEAT-CONTAINING PROTEIN 51"/>
    <property type="match status" value="1"/>
</dbReference>
<dbReference type="KEGG" id="mpp:MICPUCDRAFT_70934"/>
<dbReference type="Pfam" id="PF14580">
    <property type="entry name" value="LRR_9"/>
    <property type="match status" value="1"/>
</dbReference>
<reference evidence="6 7" key="1">
    <citation type="journal article" date="2009" name="Science">
        <title>Green evolution and dynamic adaptations revealed by genomes of the marine picoeukaryotes Micromonas.</title>
        <authorList>
            <person name="Worden A.Z."/>
            <person name="Lee J.H."/>
            <person name="Mock T."/>
            <person name="Rouze P."/>
            <person name="Simmons M.P."/>
            <person name="Aerts A.L."/>
            <person name="Allen A.E."/>
            <person name="Cuvelier M.L."/>
            <person name="Derelle E."/>
            <person name="Everett M.V."/>
            <person name="Foulon E."/>
            <person name="Grimwood J."/>
            <person name="Gundlach H."/>
            <person name="Henrissat B."/>
            <person name="Napoli C."/>
            <person name="McDonald S.M."/>
            <person name="Parker M.S."/>
            <person name="Rombauts S."/>
            <person name="Salamov A."/>
            <person name="Von Dassow P."/>
            <person name="Badger J.H."/>
            <person name="Coutinho P.M."/>
            <person name="Demir E."/>
            <person name="Dubchak I."/>
            <person name="Gentemann C."/>
            <person name="Eikrem W."/>
            <person name="Gready J.E."/>
            <person name="John U."/>
            <person name="Lanier W."/>
            <person name="Lindquist E.A."/>
            <person name="Lucas S."/>
            <person name="Mayer K.F."/>
            <person name="Moreau H."/>
            <person name="Not F."/>
            <person name="Otillar R."/>
            <person name="Panaud O."/>
            <person name="Pangilinan J."/>
            <person name="Paulsen I."/>
            <person name="Piegu B."/>
            <person name="Poliakov A."/>
            <person name="Robbens S."/>
            <person name="Schmutz J."/>
            <person name="Toulza E."/>
            <person name="Wyss T."/>
            <person name="Zelensky A."/>
            <person name="Zhou K."/>
            <person name="Armbrust E.V."/>
            <person name="Bhattacharya D."/>
            <person name="Goodenough U.W."/>
            <person name="Van de Peer Y."/>
            <person name="Grigoriev I.V."/>
        </authorList>
    </citation>
    <scope>NUCLEOTIDE SEQUENCE [LARGE SCALE GENOMIC DNA]</scope>
    <source>
        <strain evidence="6 7">CCMP1545</strain>
    </source>
</reference>
<evidence type="ECO:0000256" key="5">
    <source>
        <dbReference type="ARBA" id="ARBA00022737"/>
    </source>
</evidence>
<dbReference type="STRING" id="564608.C1MNU3"/>
<dbReference type="InterPro" id="IPR001611">
    <property type="entry name" value="Leu-rich_rpt"/>
</dbReference>